<dbReference type="EMBL" id="JBIGHZ010000002">
    <property type="protein sequence ID" value="MFG6447453.1"/>
    <property type="molecule type" value="Genomic_DNA"/>
</dbReference>
<name>A0ABW7FT34_9BURK</name>
<keyword evidence="1" id="KW-0378">Hydrolase</keyword>
<dbReference type="Pfam" id="PF13286">
    <property type="entry name" value="HD_assoc"/>
    <property type="match status" value="1"/>
</dbReference>
<accession>A0ABW7FT34</accession>
<reference evidence="3 4" key="1">
    <citation type="submission" date="2024-08" db="EMBL/GenBank/DDBJ databases">
        <authorList>
            <person name="Lu H."/>
        </authorList>
    </citation>
    <scope>NUCLEOTIDE SEQUENCE [LARGE SCALE GENOMIC DNA]</scope>
    <source>
        <strain evidence="3 4">BYS180W</strain>
    </source>
</reference>
<dbReference type="Proteomes" id="UP001606099">
    <property type="component" value="Unassembled WGS sequence"/>
</dbReference>
<evidence type="ECO:0000313" key="3">
    <source>
        <dbReference type="EMBL" id="MFG6447453.1"/>
    </source>
</evidence>
<proteinExistence type="predicted"/>
<evidence type="ECO:0000313" key="4">
    <source>
        <dbReference type="Proteomes" id="UP001606099"/>
    </source>
</evidence>
<dbReference type="RefSeq" id="WP_394458857.1">
    <property type="nucleotide sequence ID" value="NZ_JBIGHZ010000002.1"/>
</dbReference>
<protein>
    <submittedName>
        <fullName evidence="3">dGTP triphosphohydrolase</fullName>
    </submittedName>
</protein>
<dbReference type="Gene3D" id="1.10.3210.10">
    <property type="entry name" value="Hypothetical protein af1432"/>
    <property type="match status" value="1"/>
</dbReference>
<evidence type="ECO:0000256" key="1">
    <source>
        <dbReference type="ARBA" id="ARBA00022801"/>
    </source>
</evidence>
<keyword evidence="4" id="KW-1185">Reference proteome</keyword>
<dbReference type="SUPFAM" id="SSF109604">
    <property type="entry name" value="HD-domain/PDEase-like"/>
    <property type="match status" value="1"/>
</dbReference>
<feature type="domain" description="Phosphohydrolase-associated" evidence="2">
    <location>
        <begin position="360"/>
        <end position="447"/>
    </location>
</feature>
<dbReference type="NCBIfam" id="TIGR01353">
    <property type="entry name" value="dGTP_triPase"/>
    <property type="match status" value="1"/>
</dbReference>
<dbReference type="InterPro" id="IPR006261">
    <property type="entry name" value="dGTPase"/>
</dbReference>
<gene>
    <name evidence="3" type="primary">dgt</name>
    <name evidence="3" type="ORF">ACG0Z6_04245</name>
</gene>
<dbReference type="InterPro" id="IPR026875">
    <property type="entry name" value="PHydrolase_assoc_dom"/>
</dbReference>
<organism evidence="3 4">
    <name type="scientific">Roseateles rivi</name>
    <dbReference type="NCBI Taxonomy" id="3299028"/>
    <lineage>
        <taxon>Bacteria</taxon>
        <taxon>Pseudomonadati</taxon>
        <taxon>Pseudomonadota</taxon>
        <taxon>Betaproteobacteria</taxon>
        <taxon>Burkholderiales</taxon>
        <taxon>Sphaerotilaceae</taxon>
        <taxon>Roseateles</taxon>
    </lineage>
</organism>
<comment type="caution">
    <text evidence="3">The sequence shown here is derived from an EMBL/GenBank/DDBJ whole genome shotgun (WGS) entry which is preliminary data.</text>
</comment>
<evidence type="ECO:0000259" key="2">
    <source>
        <dbReference type="Pfam" id="PF13286"/>
    </source>
</evidence>
<sequence>MSSVSTPSTAAPAPNPMSALRELLQWQVRRSGAEIARARGSYRNPFARERARVLHSRVFRHLQAKEMWPGLDDGAVMRTRMTLTLETAQLARGLMRALEGLHSKAEPWRALLPDPNLLEAASFTRELGAPPLGRGGERALNQALHEAGGFESGAQSLRQLARTEPYSEGFGLDPSRRLLLASLINPAPWRMLCGGWMSAHDPDSEDQIDWTPPRGYYDQDEEIVRWALLPASSADSQRLLKPALAPSATAHGRAGRSSFDASLVVLARAIARGVHELEDAVHLGLVRREHWSSISADAGWRDATGLGDMQQLADQLFSFGAVSKRSFGALINAMVVSVDIHTQADLEEPLLRYNATLMPEAMDLLNQLLALLEQHVYRSERLLNAEARGATVMQELFEAYAADPYALLPSDQLQTMEAAATAHERLRLVADHLASLGDIQLLRQHQRLLGGYG</sequence>